<gene>
    <name evidence="1" type="ORF">BACCIP111895_00764</name>
</gene>
<sequence length="154" mass="17530">MALEHEFYLIPTTVQLQGFWMNLNNNPNIIDSVVIHDDIIMYISDSFKWISSKNPAINGIPGCKGINYHGVTLFDVDSATILKRVITSWRDLFLNSPNKLELTGDFVTIEAEDYAGHYENLVFDRDDVLKCFEKLISFSGKVAEGKCYIYHCGI</sequence>
<comment type="caution">
    <text evidence="1">The sequence shown here is derived from an EMBL/GenBank/DDBJ whole genome shotgun (WGS) entry which is preliminary data.</text>
</comment>
<protein>
    <submittedName>
        <fullName evidence="1">Uncharacterized protein</fullName>
    </submittedName>
</protein>
<proteinExistence type="predicted"/>
<dbReference type="Proteomes" id="UP000838308">
    <property type="component" value="Unassembled WGS sequence"/>
</dbReference>
<evidence type="ECO:0000313" key="1">
    <source>
        <dbReference type="EMBL" id="CAH2713628.1"/>
    </source>
</evidence>
<keyword evidence="2" id="KW-1185">Reference proteome</keyword>
<evidence type="ECO:0000313" key="2">
    <source>
        <dbReference type="Proteomes" id="UP000838308"/>
    </source>
</evidence>
<reference evidence="1" key="1">
    <citation type="submission" date="2022-04" db="EMBL/GenBank/DDBJ databases">
        <authorList>
            <person name="Criscuolo A."/>
        </authorList>
    </citation>
    <scope>NUCLEOTIDE SEQUENCE</scope>
    <source>
        <strain evidence="1">CIP111895</strain>
    </source>
</reference>
<organism evidence="1 2">
    <name type="scientific">Neobacillus rhizosphaerae</name>
    <dbReference type="NCBI Taxonomy" id="2880965"/>
    <lineage>
        <taxon>Bacteria</taxon>
        <taxon>Bacillati</taxon>
        <taxon>Bacillota</taxon>
        <taxon>Bacilli</taxon>
        <taxon>Bacillales</taxon>
        <taxon>Bacillaceae</taxon>
        <taxon>Neobacillus</taxon>
    </lineage>
</organism>
<name>A0ABM9EM09_9BACI</name>
<dbReference type="EMBL" id="CALBWS010000002">
    <property type="protein sequence ID" value="CAH2713628.1"/>
    <property type="molecule type" value="Genomic_DNA"/>
</dbReference>
<accession>A0ABM9EM09</accession>
<dbReference type="RefSeq" id="WP_248733963.1">
    <property type="nucleotide sequence ID" value="NZ_CALBWS010000002.1"/>
</dbReference>